<dbReference type="Pfam" id="PF13302">
    <property type="entry name" value="Acetyltransf_3"/>
    <property type="match status" value="1"/>
</dbReference>
<dbReference type="PANTHER" id="PTHR43792">
    <property type="entry name" value="GNAT FAMILY, PUTATIVE (AFU_ORTHOLOGUE AFUA_3G00765)-RELATED-RELATED"/>
    <property type="match status" value="1"/>
</dbReference>
<feature type="domain" description="N-acetyltransferase" evidence="1">
    <location>
        <begin position="12"/>
        <end position="174"/>
    </location>
</feature>
<evidence type="ECO:0000313" key="2">
    <source>
        <dbReference type="EMBL" id="QVM84439.1"/>
    </source>
</evidence>
<evidence type="ECO:0000259" key="1">
    <source>
        <dbReference type="PROSITE" id="PS51186"/>
    </source>
</evidence>
<dbReference type="InterPro" id="IPR051531">
    <property type="entry name" value="N-acetyltransferase"/>
</dbReference>
<keyword evidence="3" id="KW-1185">Reference proteome</keyword>
<dbReference type="PANTHER" id="PTHR43792:SF1">
    <property type="entry name" value="N-ACETYLTRANSFERASE DOMAIN-CONTAINING PROTEIN"/>
    <property type="match status" value="1"/>
</dbReference>
<evidence type="ECO:0000313" key="3">
    <source>
        <dbReference type="Proteomes" id="UP000677126"/>
    </source>
</evidence>
<reference evidence="2 3" key="1">
    <citation type="journal article" date="2021" name="Int. J. Syst. Evol. Microbiol.">
        <title>Novosphingobium decolorationis sp. nov., an aniline blue-decolourizing bacterium isolated from East Pacific sediment.</title>
        <authorList>
            <person name="Chen X."/>
            <person name="Dong B."/>
            <person name="Chen T."/>
            <person name="Ren N."/>
            <person name="Wang J."/>
            <person name="Xu Y."/>
            <person name="Yang J."/>
            <person name="Zhu S."/>
            <person name="Chen J."/>
        </authorList>
    </citation>
    <scope>NUCLEOTIDE SEQUENCE [LARGE SCALE GENOMIC DNA]</scope>
    <source>
        <strain evidence="2 3">502str22</strain>
    </source>
</reference>
<proteinExistence type="predicted"/>
<dbReference type="InterPro" id="IPR000182">
    <property type="entry name" value="GNAT_dom"/>
</dbReference>
<dbReference type="Gene3D" id="3.40.630.30">
    <property type="match status" value="1"/>
</dbReference>
<gene>
    <name evidence="2" type="ORF">HT578_12725</name>
</gene>
<accession>A0ABX8E773</accession>
<dbReference type="RefSeq" id="WP_213499894.1">
    <property type="nucleotide sequence ID" value="NZ_CP054856.1"/>
</dbReference>
<dbReference type="PROSITE" id="PS51186">
    <property type="entry name" value="GNAT"/>
    <property type="match status" value="1"/>
</dbReference>
<protein>
    <submittedName>
        <fullName evidence="2">GNAT family N-acetyltransferase</fullName>
    </submittedName>
</protein>
<dbReference type="InterPro" id="IPR016181">
    <property type="entry name" value="Acyl_CoA_acyltransferase"/>
</dbReference>
<dbReference type="Proteomes" id="UP000677126">
    <property type="component" value="Chromosome"/>
</dbReference>
<sequence>MGDALPIRTERLVLRAWDAARDLAAFHAICSDSLVMATLGTPLTREETAAAIARMEAMQAEHGHCFWAVERGEDARLIGWCGLIRGRTGPVAGKAELGWRLASDCWGQGYASEAARASRDWAFANLGDDALYAITSLGNVRSRAVMERLGMTYQPDLDFAHPDVPHYSPLCPHVTYRLARGDHSARPGVAPA</sequence>
<dbReference type="SUPFAM" id="SSF55729">
    <property type="entry name" value="Acyl-CoA N-acyltransferases (Nat)"/>
    <property type="match status" value="1"/>
</dbReference>
<organism evidence="2 3">
    <name type="scientific">Novosphingobium decolorationis</name>
    <dbReference type="NCBI Taxonomy" id="2698673"/>
    <lineage>
        <taxon>Bacteria</taxon>
        <taxon>Pseudomonadati</taxon>
        <taxon>Pseudomonadota</taxon>
        <taxon>Alphaproteobacteria</taxon>
        <taxon>Sphingomonadales</taxon>
        <taxon>Sphingomonadaceae</taxon>
        <taxon>Novosphingobium</taxon>
    </lineage>
</organism>
<dbReference type="EMBL" id="CP054856">
    <property type="protein sequence ID" value="QVM84439.1"/>
    <property type="molecule type" value="Genomic_DNA"/>
</dbReference>
<name>A0ABX8E773_9SPHN</name>